<dbReference type="PANTHER" id="PTHR10766">
    <property type="entry name" value="TRANSMEMBRANE 9 SUPERFAMILY PROTEIN"/>
    <property type="match status" value="1"/>
</dbReference>
<dbReference type="OrthoDB" id="1666796at2759"/>
<dbReference type="AlphaFoldDB" id="A0A023B686"/>
<feature type="transmembrane region" description="Helical" evidence="7">
    <location>
        <begin position="606"/>
        <end position="627"/>
    </location>
</feature>
<feature type="transmembrane region" description="Helical" evidence="7">
    <location>
        <begin position="336"/>
        <end position="358"/>
    </location>
</feature>
<dbReference type="GO" id="GO:0016020">
    <property type="term" value="C:membrane"/>
    <property type="evidence" value="ECO:0007669"/>
    <property type="project" value="UniProtKB-SubCell"/>
</dbReference>
<dbReference type="GO" id="GO:0005737">
    <property type="term" value="C:cytoplasm"/>
    <property type="evidence" value="ECO:0007669"/>
    <property type="project" value="UniProtKB-ARBA"/>
</dbReference>
<evidence type="ECO:0000256" key="3">
    <source>
        <dbReference type="ARBA" id="ARBA00022692"/>
    </source>
</evidence>
<evidence type="ECO:0000313" key="8">
    <source>
        <dbReference type="EMBL" id="EZG65885.1"/>
    </source>
</evidence>
<proteinExistence type="inferred from homology"/>
<keyword evidence="3 7" id="KW-0812">Transmembrane</keyword>
<dbReference type="OMA" id="TILITYH"/>
<feature type="transmembrane region" description="Helical" evidence="7">
    <location>
        <begin position="526"/>
        <end position="555"/>
    </location>
</feature>
<dbReference type="GO" id="GO:0072657">
    <property type="term" value="P:protein localization to membrane"/>
    <property type="evidence" value="ECO:0007669"/>
    <property type="project" value="TreeGrafter"/>
</dbReference>
<keyword evidence="5 7" id="KW-1133">Transmembrane helix</keyword>
<comment type="similarity">
    <text evidence="2 7">Belongs to the nonaspanin (TM9SF) (TC 9.A.2) family.</text>
</comment>
<feature type="transmembrane region" description="Helical" evidence="7">
    <location>
        <begin position="488"/>
        <end position="506"/>
    </location>
</feature>
<name>A0A023B686_GRENI</name>
<comment type="subcellular location">
    <subcellularLocation>
        <location evidence="1">Membrane</location>
        <topology evidence="1">Multi-pass membrane protein</topology>
    </subcellularLocation>
</comment>
<evidence type="ECO:0000256" key="1">
    <source>
        <dbReference type="ARBA" id="ARBA00004141"/>
    </source>
</evidence>
<protein>
    <recommendedName>
        <fullName evidence="7">Transmembrane 9 superfamily member</fullName>
    </recommendedName>
</protein>
<sequence>MVNKWLGVAATVVSGFYVPGYAPHHYSIGSKVPIEVGKLWSAKTQVPYSYYSMDVCKPAELVTNEGGLGYVLLGDVMQNTPYSVSYMDQRDCEILCTKTLTKEGVQGFKDKIDGEYYVNLFADGLQGNIRMNSLDYLKYYEALEHWKVDLMPDNATHPQHPESVLVVGGYPVGLHMKQPEKYLLFNHLDFTIKYNNNEVVEFEMTPKSVDWPSESEACDKASAYGPLDLNLRAEGSPIIFTYSVYHTYSGVQWATRWDAYISAVSGPSQIHTMGILNGFNLTVMLAVITGSILLRILRRDLVMYNSSEADIEAMRAESGWKLLHGDVFRKPRFAKLMACCLGIGVQLICMMFLTLTLIHLGFVNPSKRGLVLQTALVLFFLLGVPAGYVSARFNRLLQPNYQNTLLVTVFTAFQYTGICFTVFLLMNLTLWIKDSTGALPLSYILLLLGLWLLVCVPLVFIGAFLGYRQPDMQLPVRTNLIPRMVPPLPYYLRSFVLCPIGGLVPFTATFAEVMMVMNSVWQHKLYYLFGVLFVICALLVATSCLISIIFTYTCIAHENHRWWWRSWWSAGFSGVYILLASVLYYIQVLDINNFASTLLYFGYSALAAYTVFLITGASGTLASFWFLRKIYGAIKVD</sequence>
<gene>
    <name evidence="8" type="ORF">GNI_081860</name>
</gene>
<feature type="transmembrane region" description="Helical" evidence="7">
    <location>
        <begin position="444"/>
        <end position="467"/>
    </location>
</feature>
<reference evidence="8" key="1">
    <citation type="submission" date="2013-12" db="EMBL/GenBank/DDBJ databases">
        <authorList>
            <person name="Omoto C.K."/>
            <person name="Sibley D."/>
            <person name="Venepally P."/>
            <person name="Hadjithomas M."/>
            <person name="Karamycheva S."/>
            <person name="Brunk B."/>
            <person name="Roos D."/>
            <person name="Caler E."/>
            <person name="Lorenzi H."/>
        </authorList>
    </citation>
    <scope>NUCLEOTIDE SEQUENCE</scope>
</reference>
<dbReference type="RefSeq" id="XP_011134043.1">
    <property type="nucleotide sequence ID" value="XM_011135741.1"/>
</dbReference>
<accession>A0A023B686</accession>
<dbReference type="EMBL" id="AFNH02000613">
    <property type="protein sequence ID" value="EZG65885.1"/>
    <property type="molecule type" value="Genomic_DNA"/>
</dbReference>
<dbReference type="PANTHER" id="PTHR10766:SF111">
    <property type="entry name" value="TRANSMEMBRANE 9 SUPERFAMILY MEMBER 2"/>
    <property type="match status" value="1"/>
</dbReference>
<feature type="transmembrane region" description="Helical" evidence="7">
    <location>
        <begin position="278"/>
        <end position="297"/>
    </location>
</feature>
<dbReference type="Proteomes" id="UP000019763">
    <property type="component" value="Unassembled WGS sequence"/>
</dbReference>
<dbReference type="GeneID" id="22912965"/>
<feature type="transmembrane region" description="Helical" evidence="7">
    <location>
        <begin position="370"/>
        <end position="391"/>
    </location>
</feature>
<dbReference type="Pfam" id="PF02990">
    <property type="entry name" value="EMP70"/>
    <property type="match status" value="1"/>
</dbReference>
<evidence type="ECO:0000256" key="5">
    <source>
        <dbReference type="ARBA" id="ARBA00022989"/>
    </source>
</evidence>
<feature type="transmembrane region" description="Helical" evidence="7">
    <location>
        <begin position="403"/>
        <end position="432"/>
    </location>
</feature>
<comment type="caution">
    <text evidence="8">The sequence shown here is derived from an EMBL/GenBank/DDBJ whole genome shotgun (WGS) entry which is preliminary data.</text>
</comment>
<evidence type="ECO:0000256" key="2">
    <source>
        <dbReference type="ARBA" id="ARBA00005227"/>
    </source>
</evidence>
<keyword evidence="6 7" id="KW-0472">Membrane</keyword>
<dbReference type="InterPro" id="IPR004240">
    <property type="entry name" value="EMP70"/>
</dbReference>
<evidence type="ECO:0000256" key="4">
    <source>
        <dbReference type="ARBA" id="ARBA00022729"/>
    </source>
</evidence>
<evidence type="ECO:0000256" key="6">
    <source>
        <dbReference type="ARBA" id="ARBA00023136"/>
    </source>
</evidence>
<evidence type="ECO:0000256" key="7">
    <source>
        <dbReference type="RuleBase" id="RU363079"/>
    </source>
</evidence>
<feature type="transmembrane region" description="Helical" evidence="7">
    <location>
        <begin position="567"/>
        <end position="586"/>
    </location>
</feature>
<dbReference type="VEuPathDB" id="CryptoDB:GNI_081860"/>
<organism evidence="8 9">
    <name type="scientific">Gregarina niphandrodes</name>
    <name type="common">Septate eugregarine</name>
    <dbReference type="NCBI Taxonomy" id="110365"/>
    <lineage>
        <taxon>Eukaryota</taxon>
        <taxon>Sar</taxon>
        <taxon>Alveolata</taxon>
        <taxon>Apicomplexa</taxon>
        <taxon>Conoidasida</taxon>
        <taxon>Gregarinasina</taxon>
        <taxon>Eugregarinorida</taxon>
        <taxon>Gregarinidae</taxon>
        <taxon>Gregarina</taxon>
    </lineage>
</organism>
<dbReference type="eggNOG" id="KOG1278">
    <property type="taxonomic scope" value="Eukaryota"/>
</dbReference>
<keyword evidence="9" id="KW-1185">Reference proteome</keyword>
<evidence type="ECO:0000313" key="9">
    <source>
        <dbReference type="Proteomes" id="UP000019763"/>
    </source>
</evidence>
<keyword evidence="4" id="KW-0732">Signal</keyword>